<name>A0ABD3JJL5_EUCGL</name>
<reference evidence="1 2" key="1">
    <citation type="submission" date="2024-11" db="EMBL/GenBank/DDBJ databases">
        <title>Chromosome-level genome assembly of Eucalyptus globulus Labill. provides insights into its genome evolution.</title>
        <authorList>
            <person name="Li X."/>
        </authorList>
    </citation>
    <scope>NUCLEOTIDE SEQUENCE [LARGE SCALE GENOMIC DNA]</scope>
    <source>
        <strain evidence="1">CL2024</strain>
        <tissue evidence="1">Fresh tender leaves</tissue>
    </source>
</reference>
<organism evidence="1 2">
    <name type="scientific">Eucalyptus globulus</name>
    <name type="common">Tasmanian blue gum</name>
    <dbReference type="NCBI Taxonomy" id="34317"/>
    <lineage>
        <taxon>Eukaryota</taxon>
        <taxon>Viridiplantae</taxon>
        <taxon>Streptophyta</taxon>
        <taxon>Embryophyta</taxon>
        <taxon>Tracheophyta</taxon>
        <taxon>Spermatophyta</taxon>
        <taxon>Magnoliopsida</taxon>
        <taxon>eudicotyledons</taxon>
        <taxon>Gunneridae</taxon>
        <taxon>Pentapetalae</taxon>
        <taxon>rosids</taxon>
        <taxon>malvids</taxon>
        <taxon>Myrtales</taxon>
        <taxon>Myrtaceae</taxon>
        <taxon>Myrtoideae</taxon>
        <taxon>Eucalypteae</taxon>
        <taxon>Eucalyptus</taxon>
    </lineage>
</organism>
<keyword evidence="2" id="KW-1185">Reference proteome</keyword>
<dbReference type="EMBL" id="JBJKBG010000008">
    <property type="protein sequence ID" value="KAL3727277.1"/>
    <property type="molecule type" value="Genomic_DNA"/>
</dbReference>
<gene>
    <name evidence="1" type="ORF">ACJRO7_032072</name>
</gene>
<protein>
    <submittedName>
        <fullName evidence="1">Uncharacterized protein</fullName>
    </submittedName>
</protein>
<dbReference type="AlphaFoldDB" id="A0ABD3JJL5"/>
<dbReference type="Proteomes" id="UP001634007">
    <property type="component" value="Unassembled WGS sequence"/>
</dbReference>
<feature type="non-terminal residue" evidence="1">
    <location>
        <position position="63"/>
    </location>
</feature>
<evidence type="ECO:0000313" key="1">
    <source>
        <dbReference type="EMBL" id="KAL3727277.1"/>
    </source>
</evidence>
<sequence length="63" mass="6413">MVTVQAPPLGASPAQQLTVDPVLPAPLIAPGSSLLPHNQAQESLEMPIAQAFEPTITLAVGTS</sequence>
<accession>A0ABD3JJL5</accession>
<evidence type="ECO:0000313" key="2">
    <source>
        <dbReference type="Proteomes" id="UP001634007"/>
    </source>
</evidence>
<comment type="caution">
    <text evidence="1">The sequence shown here is derived from an EMBL/GenBank/DDBJ whole genome shotgun (WGS) entry which is preliminary data.</text>
</comment>
<proteinExistence type="predicted"/>